<feature type="transmembrane region" description="Helical" evidence="10">
    <location>
        <begin position="295"/>
        <end position="316"/>
    </location>
</feature>
<feature type="chain" id="PRO_5044796529" description="Cytochrome P450" evidence="11">
    <location>
        <begin position="20"/>
        <end position="497"/>
    </location>
</feature>
<dbReference type="AlphaFoldDB" id="A0ABC8LSI1"/>
<evidence type="ECO:0000256" key="8">
    <source>
        <dbReference type="PIRSR" id="PIRSR602401-1"/>
    </source>
</evidence>
<keyword evidence="11" id="KW-0732">Signal</keyword>
<evidence type="ECO:0000256" key="1">
    <source>
        <dbReference type="ARBA" id="ARBA00001971"/>
    </source>
</evidence>
<comment type="cofactor">
    <cofactor evidence="1 8">
        <name>heme</name>
        <dbReference type="ChEBI" id="CHEBI:30413"/>
    </cofactor>
</comment>
<comment type="similarity">
    <text evidence="2 9">Belongs to the cytochrome P450 family.</text>
</comment>
<feature type="binding site" description="axial binding residue" evidence="8">
    <location>
        <position position="442"/>
    </location>
    <ligand>
        <name>heme</name>
        <dbReference type="ChEBI" id="CHEBI:30413"/>
    </ligand>
    <ligandPart>
        <name>Fe</name>
        <dbReference type="ChEBI" id="CHEBI:18248"/>
    </ligandPart>
</feature>
<organism evidence="12 13">
    <name type="scientific">Eruca vesicaria subsp. sativa</name>
    <name type="common">Garden rocket</name>
    <name type="synonym">Eruca sativa</name>
    <dbReference type="NCBI Taxonomy" id="29727"/>
    <lineage>
        <taxon>Eukaryota</taxon>
        <taxon>Viridiplantae</taxon>
        <taxon>Streptophyta</taxon>
        <taxon>Embryophyta</taxon>
        <taxon>Tracheophyta</taxon>
        <taxon>Spermatophyta</taxon>
        <taxon>Magnoliopsida</taxon>
        <taxon>eudicotyledons</taxon>
        <taxon>Gunneridae</taxon>
        <taxon>Pentapetalae</taxon>
        <taxon>rosids</taxon>
        <taxon>malvids</taxon>
        <taxon>Brassicales</taxon>
        <taxon>Brassicaceae</taxon>
        <taxon>Brassiceae</taxon>
        <taxon>Eruca</taxon>
    </lineage>
</organism>
<keyword evidence="10" id="KW-0472">Membrane</keyword>
<dbReference type="GO" id="GO:0004497">
    <property type="term" value="F:monooxygenase activity"/>
    <property type="evidence" value="ECO:0007669"/>
    <property type="project" value="UniProtKB-KW"/>
</dbReference>
<evidence type="ECO:0000313" key="12">
    <source>
        <dbReference type="EMBL" id="CAH8386415.1"/>
    </source>
</evidence>
<dbReference type="InterPro" id="IPR017972">
    <property type="entry name" value="Cyt_P450_CS"/>
</dbReference>
<evidence type="ECO:0000256" key="9">
    <source>
        <dbReference type="RuleBase" id="RU000461"/>
    </source>
</evidence>
<dbReference type="PANTHER" id="PTHR47955">
    <property type="entry name" value="CYTOCHROME P450 FAMILY 71 PROTEIN"/>
    <property type="match status" value="1"/>
</dbReference>
<evidence type="ECO:0000256" key="2">
    <source>
        <dbReference type="ARBA" id="ARBA00010617"/>
    </source>
</evidence>
<comment type="caution">
    <text evidence="12">The sequence shown here is derived from an EMBL/GenBank/DDBJ whole genome shotgun (WGS) entry which is preliminary data.</text>
</comment>
<evidence type="ECO:0000256" key="4">
    <source>
        <dbReference type="ARBA" id="ARBA00022723"/>
    </source>
</evidence>
<evidence type="ECO:0000256" key="6">
    <source>
        <dbReference type="ARBA" id="ARBA00023004"/>
    </source>
</evidence>
<evidence type="ECO:0000256" key="10">
    <source>
        <dbReference type="SAM" id="Phobius"/>
    </source>
</evidence>
<gene>
    <name evidence="12" type="ORF">ERUC_LOCUS38898</name>
</gene>
<dbReference type="EMBL" id="CAKOAT010708487">
    <property type="protein sequence ID" value="CAH8386415.1"/>
    <property type="molecule type" value="Genomic_DNA"/>
</dbReference>
<dbReference type="Pfam" id="PF00067">
    <property type="entry name" value="p450"/>
    <property type="match status" value="1"/>
</dbReference>
<keyword evidence="6 8" id="KW-0408">Iron</keyword>
<dbReference type="PRINTS" id="PR00463">
    <property type="entry name" value="EP450I"/>
</dbReference>
<dbReference type="InterPro" id="IPR036396">
    <property type="entry name" value="Cyt_P450_sf"/>
</dbReference>
<dbReference type="SUPFAM" id="SSF48264">
    <property type="entry name" value="Cytochrome P450"/>
    <property type="match status" value="1"/>
</dbReference>
<sequence length="497" mass="56978">MAVVWLLSIFLLIFILIAAVKRNNQRRCRQPPSPPGLPFIGNLHQLGVLPHRSLWELSKKYGPVMLVKLGRVSTVIVSSPETAKQVLRDHDLNCCTRPSLEGTRKLSYNYRDIAFSRYDDYWKDLRKLCVRELFSTKQVNLIQPIKKMEMKKLIDSITESASEETPVNLSEKFLSLNVNVVCKASFGVSFQGTVLNNEKFQGLVHEAIEMLGSFSASDFFPYIGWIFDWFTGLHARREASVRDLDAFYEQMIDLHLHKNREDRSEDDFVDLLLRLEKEEAVLGHGQLTRNHIKGILMNVLLGGINTSAITMTWAMAELARNPRVMKKVQSEIRDHIGKNNEVISLDETDKLKYLKMVIKETWRLHPVSPLLVPREVTSEFKINGYTIQPKTRLHVNTWGIGRDPKVWKDPEEFIPERFMDCDIEANGLHFELLPFGGGRRICPAMYLGATTVEFGVANLLYQFDWKLPEGVDDVDMDEAFGLTAHKKHDLLLVPVKS</sequence>
<dbReference type="PRINTS" id="PR00385">
    <property type="entry name" value="P450"/>
</dbReference>
<keyword evidence="13" id="KW-1185">Reference proteome</keyword>
<accession>A0ABC8LSI1</accession>
<dbReference type="GO" id="GO:0046872">
    <property type="term" value="F:metal ion binding"/>
    <property type="evidence" value="ECO:0007669"/>
    <property type="project" value="UniProtKB-KW"/>
</dbReference>
<name>A0ABC8LSI1_ERUVS</name>
<dbReference type="FunFam" id="1.10.630.10:FF:000011">
    <property type="entry name" value="Cytochrome P450 83B1"/>
    <property type="match status" value="1"/>
</dbReference>
<protein>
    <recommendedName>
        <fullName evidence="14">Cytochrome P450</fullName>
    </recommendedName>
</protein>
<keyword evidence="4 8" id="KW-0479">Metal-binding</keyword>
<proteinExistence type="inferred from homology"/>
<dbReference type="InterPro" id="IPR002401">
    <property type="entry name" value="Cyt_P450_E_grp-I"/>
</dbReference>
<keyword evidence="3 8" id="KW-0349">Heme</keyword>
<evidence type="ECO:0000256" key="3">
    <source>
        <dbReference type="ARBA" id="ARBA00022617"/>
    </source>
</evidence>
<evidence type="ECO:0000256" key="5">
    <source>
        <dbReference type="ARBA" id="ARBA00023002"/>
    </source>
</evidence>
<reference evidence="12 13" key="1">
    <citation type="submission" date="2022-03" db="EMBL/GenBank/DDBJ databases">
        <authorList>
            <person name="Macdonald S."/>
            <person name="Ahmed S."/>
            <person name="Newling K."/>
        </authorList>
    </citation>
    <scope>NUCLEOTIDE SEQUENCE [LARGE SCALE GENOMIC DNA]</scope>
</reference>
<evidence type="ECO:0000256" key="11">
    <source>
        <dbReference type="SAM" id="SignalP"/>
    </source>
</evidence>
<keyword evidence="10" id="KW-0812">Transmembrane</keyword>
<dbReference type="CDD" id="cd11072">
    <property type="entry name" value="CYP71-like"/>
    <property type="match status" value="1"/>
</dbReference>
<dbReference type="InterPro" id="IPR001128">
    <property type="entry name" value="Cyt_P450"/>
</dbReference>
<feature type="signal peptide" evidence="11">
    <location>
        <begin position="1"/>
        <end position="19"/>
    </location>
</feature>
<dbReference type="Gene3D" id="1.10.630.10">
    <property type="entry name" value="Cytochrome P450"/>
    <property type="match status" value="1"/>
</dbReference>
<keyword evidence="10" id="KW-1133">Transmembrane helix</keyword>
<evidence type="ECO:0000256" key="7">
    <source>
        <dbReference type="ARBA" id="ARBA00023033"/>
    </source>
</evidence>
<dbReference type="Proteomes" id="UP001642260">
    <property type="component" value="Unassembled WGS sequence"/>
</dbReference>
<evidence type="ECO:0008006" key="14">
    <source>
        <dbReference type="Google" id="ProtNLM"/>
    </source>
</evidence>
<keyword evidence="5 9" id="KW-0560">Oxidoreductase</keyword>
<keyword evidence="7 9" id="KW-0503">Monooxygenase</keyword>
<dbReference type="PANTHER" id="PTHR47955:SF19">
    <property type="entry name" value="CYTOCHROME P450 71A9-LIKE ISOFORM X1"/>
    <property type="match status" value="1"/>
</dbReference>
<evidence type="ECO:0000313" key="13">
    <source>
        <dbReference type="Proteomes" id="UP001642260"/>
    </source>
</evidence>
<dbReference type="PROSITE" id="PS00086">
    <property type="entry name" value="CYTOCHROME_P450"/>
    <property type="match status" value="1"/>
</dbReference>